<gene>
    <name evidence="10" type="ORF">GCK72_001690</name>
</gene>
<comment type="subcellular location">
    <subcellularLocation>
        <location evidence="1">Nucleus</location>
        <location evidence="1">Nucleolus</location>
    </subcellularLocation>
</comment>
<organism evidence="10 11">
    <name type="scientific">Caenorhabditis remanei</name>
    <name type="common">Caenorhabditis vulgaris</name>
    <dbReference type="NCBI Taxonomy" id="31234"/>
    <lineage>
        <taxon>Eukaryota</taxon>
        <taxon>Metazoa</taxon>
        <taxon>Ecdysozoa</taxon>
        <taxon>Nematoda</taxon>
        <taxon>Chromadorea</taxon>
        <taxon>Rhabditida</taxon>
        <taxon>Rhabditina</taxon>
        <taxon>Rhabditomorpha</taxon>
        <taxon>Rhabditoidea</taxon>
        <taxon>Rhabditidae</taxon>
        <taxon>Peloderinae</taxon>
        <taxon>Caenorhabditis</taxon>
    </lineage>
</organism>
<evidence type="ECO:0000313" key="10">
    <source>
        <dbReference type="EMBL" id="KAF1769873.1"/>
    </source>
</evidence>
<reference evidence="10 11" key="1">
    <citation type="submission" date="2019-12" db="EMBL/GenBank/DDBJ databases">
        <title>Chromosome-level assembly of the Caenorhabditis remanei genome.</title>
        <authorList>
            <person name="Teterina A.A."/>
            <person name="Willis J.H."/>
            <person name="Phillips P.C."/>
        </authorList>
    </citation>
    <scope>NUCLEOTIDE SEQUENCE [LARGE SCALE GENOMIC DNA]</scope>
    <source>
        <strain evidence="10 11">PX506</strain>
        <tissue evidence="10">Whole organism</tissue>
    </source>
</reference>
<dbReference type="PANTHER" id="PTHR44215:SF1">
    <property type="entry name" value="WD REPEAT-CONTAINING PROTEIN 75"/>
    <property type="match status" value="1"/>
</dbReference>
<keyword evidence="7" id="KW-0539">Nucleus</keyword>
<feature type="region of interest" description="Disordered" evidence="8">
    <location>
        <begin position="667"/>
        <end position="686"/>
    </location>
</feature>
<keyword evidence="2" id="KW-0690">Ribosome biogenesis</keyword>
<dbReference type="CTD" id="9815116"/>
<dbReference type="GO" id="GO:0003723">
    <property type="term" value="F:RNA binding"/>
    <property type="evidence" value="ECO:0007669"/>
    <property type="project" value="InterPro"/>
</dbReference>
<dbReference type="SMART" id="SM00320">
    <property type="entry name" value="WD40"/>
    <property type="match status" value="4"/>
</dbReference>
<evidence type="ECO:0000256" key="3">
    <source>
        <dbReference type="ARBA" id="ARBA00022552"/>
    </source>
</evidence>
<evidence type="ECO:0000256" key="8">
    <source>
        <dbReference type="SAM" id="MobiDB-lite"/>
    </source>
</evidence>
<dbReference type="InterPro" id="IPR001680">
    <property type="entry name" value="WD40_rpt"/>
</dbReference>
<keyword evidence="3" id="KW-0698">rRNA processing</keyword>
<dbReference type="AlphaFoldDB" id="A0A6A5HUF7"/>
<protein>
    <recommendedName>
        <fullName evidence="9">WD repeat-containing protein 75 second beta-propeller domain-containing protein</fullName>
    </recommendedName>
</protein>
<name>A0A6A5HUF7_CAERE</name>
<dbReference type="InterPro" id="IPR015943">
    <property type="entry name" value="WD40/YVTN_repeat-like_dom_sf"/>
</dbReference>
<dbReference type="InterPro" id="IPR036322">
    <property type="entry name" value="WD40_repeat_dom_sf"/>
</dbReference>
<dbReference type="SUPFAM" id="SSF69322">
    <property type="entry name" value="Tricorn protease domain 2"/>
    <property type="match status" value="1"/>
</dbReference>
<dbReference type="PANTHER" id="PTHR44215">
    <property type="entry name" value="WD REPEAT-CONTAINING PROTEIN 75"/>
    <property type="match status" value="1"/>
</dbReference>
<dbReference type="InterPro" id="IPR053826">
    <property type="entry name" value="WDR75"/>
</dbReference>
<keyword evidence="4" id="KW-0853">WD repeat</keyword>
<comment type="caution">
    <text evidence="10">The sequence shown here is derived from an EMBL/GenBank/DDBJ whole genome shotgun (WGS) entry which is preliminary data.</text>
</comment>
<keyword evidence="6" id="KW-0804">Transcription</keyword>
<dbReference type="KEGG" id="crq:GCK72_001690"/>
<proteinExistence type="predicted"/>
<dbReference type="RefSeq" id="XP_053591725.1">
    <property type="nucleotide sequence ID" value="XM_053723080.1"/>
</dbReference>
<evidence type="ECO:0000313" key="11">
    <source>
        <dbReference type="Proteomes" id="UP000483820"/>
    </source>
</evidence>
<sequence length="723" mass="79757">MEHPENIEVTLVGQPYSNLVISPNNRILAATTGTSCEVLYSDKKGNAARRVIKHDSDVIAVFFHTNERLVTVTENGEVTEYEAQERSFEKLVSRRVTAFPVVCAFAQKPQLDEEKELEIWLVVKKSSAKCQKFYDVCVTGANGSVEKVLEIPANLRKEQIAISDRVISYCQGLEVNSIILKDDDYSVVKETKYTSKNGGGHDDEHIHEIERLAVNGNFLVASISDGRVLQWSNLKTAGVSDTHHRIHWHKVGSHVAVTQFGNVLSAGAECVLARHSKGQKEPTLLPRLAAPVTGLVLSDDSSTCALIMEDNSIHTVLLSTMAIKSSLSTLEYCPRSLNTVFCSDPLRPKDVAMNGKPGTIQWFDPVTVTTQSKMLVTLENSIDGDMTSRGIRSAFRDVLTVSFTPTLAATIEKFINYDGENHLRFWQRIGNATKTKLVASIAVPKDVVFVATCQTSAASNFVNTIVTASTSGTISVWDYSEKEVREDLERSRNWQEAEIRSISNIQTDGKFVSAHGQHAVLWNVKNMKIIDVLSCEDDIQKVAFAADGRHLIVSTKKGVVCWDTLCLLVVWRIQQSVGILVNSVGCFAIDSTQVMRFDAENGRVLETMQFSAPVDELIVIEQRKATLVYVAKTAKGILCNRPALIKSSGKGSETIDLKTPFNQLARISSSTSKSTSSSDQQFVRQPRPEAARLFSGPVHQLPPISFIAPLFIEKSLLPPPPRP</sequence>
<feature type="compositionally biased region" description="Low complexity" evidence="8">
    <location>
        <begin position="668"/>
        <end position="678"/>
    </location>
</feature>
<evidence type="ECO:0000256" key="4">
    <source>
        <dbReference type="ARBA" id="ARBA00022574"/>
    </source>
</evidence>
<evidence type="ECO:0000256" key="6">
    <source>
        <dbReference type="ARBA" id="ARBA00023163"/>
    </source>
</evidence>
<dbReference type="Gene3D" id="2.130.10.10">
    <property type="entry name" value="YVTN repeat-like/Quinoprotein amine dehydrogenase"/>
    <property type="match status" value="2"/>
</dbReference>
<dbReference type="EMBL" id="WUAV01000001">
    <property type="protein sequence ID" value="KAF1769873.1"/>
    <property type="molecule type" value="Genomic_DNA"/>
</dbReference>
<evidence type="ECO:0000256" key="2">
    <source>
        <dbReference type="ARBA" id="ARBA00022517"/>
    </source>
</evidence>
<dbReference type="GO" id="GO:0032040">
    <property type="term" value="C:small-subunit processome"/>
    <property type="evidence" value="ECO:0007669"/>
    <property type="project" value="InterPro"/>
</dbReference>
<evidence type="ECO:0000256" key="5">
    <source>
        <dbReference type="ARBA" id="ARBA00022737"/>
    </source>
</evidence>
<evidence type="ECO:0000256" key="1">
    <source>
        <dbReference type="ARBA" id="ARBA00004604"/>
    </source>
</evidence>
<dbReference type="GO" id="GO:0006364">
    <property type="term" value="P:rRNA processing"/>
    <property type="evidence" value="ECO:0007669"/>
    <property type="project" value="UniProtKB-KW"/>
</dbReference>
<dbReference type="Pfam" id="PF23769">
    <property type="entry name" value="Beta-prop_WDR75_2nd"/>
    <property type="match status" value="1"/>
</dbReference>
<accession>A0A6A5HUF7</accession>
<dbReference type="SUPFAM" id="SSF50978">
    <property type="entry name" value="WD40 repeat-like"/>
    <property type="match status" value="1"/>
</dbReference>
<dbReference type="GO" id="GO:2000234">
    <property type="term" value="P:positive regulation of rRNA processing"/>
    <property type="evidence" value="ECO:0007669"/>
    <property type="project" value="TreeGrafter"/>
</dbReference>
<evidence type="ECO:0000256" key="7">
    <source>
        <dbReference type="ARBA" id="ARBA00023242"/>
    </source>
</evidence>
<evidence type="ECO:0000259" key="9">
    <source>
        <dbReference type="Pfam" id="PF23769"/>
    </source>
</evidence>
<feature type="domain" description="WD repeat-containing protein 75 second beta-propeller" evidence="9">
    <location>
        <begin position="347"/>
        <end position="581"/>
    </location>
</feature>
<dbReference type="GO" id="GO:0045943">
    <property type="term" value="P:positive regulation of transcription by RNA polymerase I"/>
    <property type="evidence" value="ECO:0007669"/>
    <property type="project" value="InterPro"/>
</dbReference>
<keyword evidence="5" id="KW-0677">Repeat</keyword>
<dbReference type="InterPro" id="IPR057644">
    <property type="entry name" value="Beta-prop_WDR75_2nd"/>
</dbReference>
<dbReference type="Proteomes" id="UP000483820">
    <property type="component" value="Chromosome I"/>
</dbReference>
<dbReference type="GeneID" id="9815116"/>